<organism evidence="3 4">
    <name type="scientific">Pseudooceanicola antarcticus</name>
    <dbReference type="NCBI Taxonomy" id="1247613"/>
    <lineage>
        <taxon>Bacteria</taxon>
        <taxon>Pseudomonadati</taxon>
        <taxon>Pseudomonadota</taxon>
        <taxon>Alphaproteobacteria</taxon>
        <taxon>Rhodobacterales</taxon>
        <taxon>Paracoccaceae</taxon>
        <taxon>Pseudooceanicola</taxon>
    </lineage>
</organism>
<dbReference type="Pfam" id="PF00106">
    <property type="entry name" value="adh_short"/>
    <property type="match status" value="1"/>
</dbReference>
<evidence type="ECO:0000313" key="3">
    <source>
        <dbReference type="EMBL" id="PJE29662.1"/>
    </source>
</evidence>
<gene>
    <name evidence="3" type="ORF">CVM39_07070</name>
</gene>
<dbReference type="PROSITE" id="PS00061">
    <property type="entry name" value="ADH_SHORT"/>
    <property type="match status" value="1"/>
</dbReference>
<dbReference type="SUPFAM" id="SSF51735">
    <property type="entry name" value="NAD(P)-binding Rossmann-fold domains"/>
    <property type="match status" value="1"/>
</dbReference>
<dbReference type="PANTHER" id="PTHR44196:SF1">
    <property type="entry name" value="DEHYDROGENASE_REDUCTASE SDR FAMILY MEMBER 7B"/>
    <property type="match status" value="1"/>
</dbReference>
<proteinExistence type="inferred from homology"/>
<comment type="similarity">
    <text evidence="1">Belongs to the short-chain dehydrogenases/reductases (SDR) family.</text>
</comment>
<dbReference type="PANTHER" id="PTHR44196">
    <property type="entry name" value="DEHYDROGENASE/REDUCTASE SDR FAMILY MEMBER 7B"/>
    <property type="match status" value="1"/>
</dbReference>
<reference evidence="3 4" key="1">
    <citation type="journal article" date="2018" name="Int. J. Syst. Evol. Microbiol.">
        <title>Pseudooceanicola lipolyticus sp. nov., a marine alphaproteobacterium, reclassification of Oceanicola flagellatus as Pseudooceanicola flagellatus comb. nov. and emended description of the genus Pseudooceanicola.</title>
        <authorList>
            <person name="Huang M.-M."/>
            <person name="Guo L.-L."/>
            <person name="Wu Y.-H."/>
            <person name="Lai Q.-L."/>
            <person name="Shao Z.-Z."/>
            <person name="Wang C.-S."/>
            <person name="Wu M."/>
            <person name="Xu X.-W."/>
        </authorList>
    </citation>
    <scope>NUCLEOTIDE SEQUENCE [LARGE SCALE GENOMIC DNA]</scope>
    <source>
        <strain evidence="3 4">Ar-45</strain>
    </source>
</reference>
<accession>A0ABX4MPB8</accession>
<evidence type="ECO:0000256" key="2">
    <source>
        <dbReference type="ARBA" id="ARBA00023002"/>
    </source>
</evidence>
<comment type="caution">
    <text evidence="3">The sequence shown here is derived from an EMBL/GenBank/DDBJ whole genome shotgun (WGS) entry which is preliminary data.</text>
</comment>
<evidence type="ECO:0000313" key="4">
    <source>
        <dbReference type="Proteomes" id="UP000231702"/>
    </source>
</evidence>
<dbReference type="Proteomes" id="UP000231702">
    <property type="component" value="Unassembled WGS sequence"/>
</dbReference>
<dbReference type="InterPro" id="IPR020904">
    <property type="entry name" value="Sc_DH/Rdtase_CS"/>
</dbReference>
<evidence type="ECO:0008006" key="5">
    <source>
        <dbReference type="Google" id="ProtNLM"/>
    </source>
</evidence>
<name>A0ABX4MPB8_9RHOB</name>
<evidence type="ECO:0000256" key="1">
    <source>
        <dbReference type="ARBA" id="ARBA00006484"/>
    </source>
</evidence>
<sequence length="329" mass="34784">MCVATSTGKRASVQPSPPWPIASWGPIRRGSSIRCRPGWRGGGPWGCRWMSEHGLPYRKIAIAGGSRGIGAALARALAAPGRQIALAARVAGQLERTAQDLRRRGAEVSCRAGDLSRPGAAADWLQAISRDNPPELLIIAMGLFGGRPAAGQPVPEAVSRRVIEVNLTGAIALAEAAAVRMRQAGQGRIVLISSLAARDPLPDAAAYSAAKAGLSNYAAALRTELAGSGVSVLLVEPGHVETRQAAQQVTQEAKPLPMIVPVEQAAERILRAVARGRSRLVFPRRAALALALLNALPRRWRAALMRDQRFTVDNGPLQPEEAPRPPCNG</sequence>
<dbReference type="PRINTS" id="PR00081">
    <property type="entry name" value="GDHRDH"/>
</dbReference>
<protein>
    <recommendedName>
        <fullName evidence="5">Short-chain dehydrogenase</fullName>
    </recommendedName>
</protein>
<dbReference type="EMBL" id="PGTD01000015">
    <property type="protein sequence ID" value="PJE29662.1"/>
    <property type="molecule type" value="Genomic_DNA"/>
</dbReference>
<keyword evidence="4" id="KW-1185">Reference proteome</keyword>
<keyword evidence="2" id="KW-0560">Oxidoreductase</keyword>
<dbReference type="InterPro" id="IPR002347">
    <property type="entry name" value="SDR_fam"/>
</dbReference>
<dbReference type="Gene3D" id="3.40.50.720">
    <property type="entry name" value="NAD(P)-binding Rossmann-like Domain"/>
    <property type="match status" value="1"/>
</dbReference>
<dbReference type="InterPro" id="IPR036291">
    <property type="entry name" value="NAD(P)-bd_dom_sf"/>
</dbReference>